<protein>
    <recommendedName>
        <fullName evidence="1">DUF6046 domain-containing protein</fullName>
    </recommendedName>
</protein>
<comment type="caution">
    <text evidence="2">The sequence shown here is derived from an EMBL/GenBank/DDBJ whole genome shotgun (WGS) entry which is preliminary data.</text>
</comment>
<accession>J9D5Y5</accession>
<proteinExistence type="predicted"/>
<feature type="domain" description="DUF6046" evidence="1">
    <location>
        <begin position="75"/>
        <end position="147"/>
    </location>
</feature>
<evidence type="ECO:0000313" key="2">
    <source>
        <dbReference type="EMBL" id="EJX08106.1"/>
    </source>
</evidence>
<feature type="non-terminal residue" evidence="2">
    <location>
        <position position="150"/>
    </location>
</feature>
<sequence>MITFEFDHSTGKIKSLLKTPYFSLIRSAVMRPDGKGYEIPGMTESRKQETIANVRGVPMQCPLWMRLEGEEWWLLPYEPIISVNGKNVIVKKQVSKGRVRGSIKERWSQDDYQIKISGILIDPSGSEYPEEYVMKLKRLCEAATVQVMCP</sequence>
<evidence type="ECO:0000259" key="1">
    <source>
        <dbReference type="Pfam" id="PF19512"/>
    </source>
</evidence>
<organism evidence="2">
    <name type="scientific">gut metagenome</name>
    <dbReference type="NCBI Taxonomy" id="749906"/>
    <lineage>
        <taxon>unclassified sequences</taxon>
        <taxon>metagenomes</taxon>
        <taxon>organismal metagenomes</taxon>
    </lineage>
</organism>
<reference evidence="2" key="1">
    <citation type="journal article" date="2012" name="PLoS ONE">
        <title>Gene sets for utilization of primary and secondary nutrition supplies in the distal gut of endangered iberian lynx.</title>
        <authorList>
            <person name="Alcaide M."/>
            <person name="Messina E."/>
            <person name="Richter M."/>
            <person name="Bargiela R."/>
            <person name="Peplies J."/>
            <person name="Huws S.A."/>
            <person name="Newbold C.J."/>
            <person name="Golyshin P.N."/>
            <person name="Simon M.A."/>
            <person name="Lopez G."/>
            <person name="Yakimov M.M."/>
            <person name="Ferrer M."/>
        </authorList>
    </citation>
    <scope>NUCLEOTIDE SEQUENCE</scope>
</reference>
<dbReference type="InterPro" id="IPR046109">
    <property type="entry name" value="DUF6046"/>
</dbReference>
<dbReference type="Pfam" id="PF19512">
    <property type="entry name" value="DUF6046"/>
    <property type="match status" value="1"/>
</dbReference>
<dbReference type="EMBL" id="AMCI01000705">
    <property type="protein sequence ID" value="EJX08106.1"/>
    <property type="molecule type" value="Genomic_DNA"/>
</dbReference>
<name>J9D5Y5_9ZZZZ</name>
<gene>
    <name evidence="2" type="ORF">EVA_03786</name>
</gene>
<dbReference type="AlphaFoldDB" id="J9D5Y5"/>